<sequence length="211" mass="23830">MFIGICLVDMYGKCGKIGDARKVFDGISEKNTAMVIGYVKVADMVEAKRLIDEMPQRNVASWNAMIWDFVKVGDLGNARVVLDAMPEKSVASFTIMIDGYAKAGDMATSRFLFDQAPEKDIGKKCSVPALQGFEHVYGDIVGGVIDVNELGFLVKHMEGMVRKMDKYVSNTMNLYSEMEEQAMNKFHNNQNEESRRVIDQKLAWKRQDVRH</sequence>
<keyword evidence="4" id="KW-1185">Reference proteome</keyword>
<dbReference type="Proteomes" id="UP000289738">
    <property type="component" value="Chromosome B06"/>
</dbReference>
<dbReference type="NCBIfam" id="TIGR00756">
    <property type="entry name" value="PPR"/>
    <property type="match status" value="1"/>
</dbReference>
<protein>
    <recommendedName>
        <fullName evidence="5">Pentatricopeptide repeat-containing protein</fullName>
    </recommendedName>
</protein>
<dbReference type="PANTHER" id="PTHR47926">
    <property type="entry name" value="PENTATRICOPEPTIDE REPEAT-CONTAINING PROTEIN"/>
    <property type="match status" value="1"/>
</dbReference>
<evidence type="ECO:0000313" key="4">
    <source>
        <dbReference type="Proteomes" id="UP000289738"/>
    </source>
</evidence>
<evidence type="ECO:0000256" key="2">
    <source>
        <dbReference type="PROSITE-ProRule" id="PRU00708"/>
    </source>
</evidence>
<comment type="caution">
    <text evidence="3">The sequence shown here is derived from an EMBL/GenBank/DDBJ whole genome shotgun (WGS) entry which is preliminary data.</text>
</comment>
<accession>A0A444YPG4</accession>
<evidence type="ECO:0000256" key="1">
    <source>
        <dbReference type="ARBA" id="ARBA00022737"/>
    </source>
</evidence>
<gene>
    <name evidence="3" type="ORF">Ahy_B06g083030</name>
</gene>
<dbReference type="Pfam" id="PF01535">
    <property type="entry name" value="PPR"/>
    <property type="match status" value="4"/>
</dbReference>
<dbReference type="PROSITE" id="PS51375">
    <property type="entry name" value="PPR"/>
    <property type="match status" value="1"/>
</dbReference>
<dbReference type="PANTHER" id="PTHR47926:SF347">
    <property type="entry name" value="PENTATRICOPEPTIDE REPEAT-CONTAINING PROTEIN"/>
    <property type="match status" value="1"/>
</dbReference>
<evidence type="ECO:0008006" key="5">
    <source>
        <dbReference type="Google" id="ProtNLM"/>
    </source>
</evidence>
<dbReference type="STRING" id="3818.A0A444YPG4"/>
<dbReference type="GO" id="GO:0009451">
    <property type="term" value="P:RNA modification"/>
    <property type="evidence" value="ECO:0007669"/>
    <property type="project" value="InterPro"/>
</dbReference>
<dbReference type="EMBL" id="SDMP01000016">
    <property type="protein sequence ID" value="RYR03761.1"/>
    <property type="molecule type" value="Genomic_DNA"/>
</dbReference>
<dbReference type="InterPro" id="IPR046960">
    <property type="entry name" value="PPR_At4g14850-like_plant"/>
</dbReference>
<dbReference type="InterPro" id="IPR002885">
    <property type="entry name" value="PPR_rpt"/>
</dbReference>
<evidence type="ECO:0000313" key="3">
    <source>
        <dbReference type="EMBL" id="RYR03761.1"/>
    </source>
</evidence>
<dbReference type="InterPro" id="IPR011990">
    <property type="entry name" value="TPR-like_helical_dom_sf"/>
</dbReference>
<dbReference type="AlphaFoldDB" id="A0A444YPG4"/>
<dbReference type="GO" id="GO:0003723">
    <property type="term" value="F:RNA binding"/>
    <property type="evidence" value="ECO:0007669"/>
    <property type="project" value="InterPro"/>
</dbReference>
<reference evidence="3 4" key="1">
    <citation type="submission" date="2019-01" db="EMBL/GenBank/DDBJ databases">
        <title>Sequencing of cultivated peanut Arachis hypogaea provides insights into genome evolution and oil improvement.</title>
        <authorList>
            <person name="Chen X."/>
        </authorList>
    </citation>
    <scope>NUCLEOTIDE SEQUENCE [LARGE SCALE GENOMIC DNA]</scope>
    <source>
        <strain evidence="4">cv. Fuhuasheng</strain>
        <tissue evidence="3">Leaves</tissue>
    </source>
</reference>
<name>A0A444YPG4_ARAHY</name>
<feature type="repeat" description="PPR" evidence="2">
    <location>
        <begin position="58"/>
        <end position="92"/>
    </location>
</feature>
<keyword evidence="1" id="KW-0677">Repeat</keyword>
<proteinExistence type="predicted"/>
<organism evidence="3 4">
    <name type="scientific">Arachis hypogaea</name>
    <name type="common">Peanut</name>
    <dbReference type="NCBI Taxonomy" id="3818"/>
    <lineage>
        <taxon>Eukaryota</taxon>
        <taxon>Viridiplantae</taxon>
        <taxon>Streptophyta</taxon>
        <taxon>Embryophyta</taxon>
        <taxon>Tracheophyta</taxon>
        <taxon>Spermatophyta</taxon>
        <taxon>Magnoliopsida</taxon>
        <taxon>eudicotyledons</taxon>
        <taxon>Gunneridae</taxon>
        <taxon>Pentapetalae</taxon>
        <taxon>rosids</taxon>
        <taxon>fabids</taxon>
        <taxon>Fabales</taxon>
        <taxon>Fabaceae</taxon>
        <taxon>Papilionoideae</taxon>
        <taxon>50 kb inversion clade</taxon>
        <taxon>dalbergioids sensu lato</taxon>
        <taxon>Dalbergieae</taxon>
        <taxon>Pterocarpus clade</taxon>
        <taxon>Arachis</taxon>
    </lineage>
</organism>
<dbReference type="Gene3D" id="1.25.40.10">
    <property type="entry name" value="Tetratricopeptide repeat domain"/>
    <property type="match status" value="1"/>
</dbReference>